<reference evidence="1" key="1">
    <citation type="journal article" date="2020" name="mSystems">
        <title>Genome- and Community-Level Interaction Insights into Carbon Utilization and Element Cycling Functions of Hydrothermarchaeota in Hydrothermal Sediment.</title>
        <authorList>
            <person name="Zhou Z."/>
            <person name="Liu Y."/>
            <person name="Xu W."/>
            <person name="Pan J."/>
            <person name="Luo Z.H."/>
            <person name="Li M."/>
        </authorList>
    </citation>
    <scope>NUCLEOTIDE SEQUENCE [LARGE SCALE GENOMIC DNA]</scope>
    <source>
        <strain evidence="1">SpSt-1181</strain>
    </source>
</reference>
<organism evidence="1">
    <name type="scientific">Prosthecochloris aestuarii</name>
    <dbReference type="NCBI Taxonomy" id="1102"/>
    <lineage>
        <taxon>Bacteria</taxon>
        <taxon>Pseudomonadati</taxon>
        <taxon>Chlorobiota</taxon>
        <taxon>Chlorobiia</taxon>
        <taxon>Chlorobiales</taxon>
        <taxon>Chlorobiaceae</taxon>
        <taxon>Prosthecochloris</taxon>
    </lineage>
</organism>
<dbReference type="Proteomes" id="UP000886335">
    <property type="component" value="Unassembled WGS sequence"/>
</dbReference>
<accession>A0A831SQ50</accession>
<comment type="caution">
    <text evidence="1">The sequence shown here is derived from an EMBL/GenBank/DDBJ whole genome shotgun (WGS) entry which is preliminary data.</text>
</comment>
<dbReference type="EMBL" id="DSBW01000097">
    <property type="protein sequence ID" value="HED30886.1"/>
    <property type="molecule type" value="Genomic_DNA"/>
</dbReference>
<sequence>LRIISRSVDIGRNSIRKRLSVVAENEGSVTIPEAELVYFDPEEQLYRKASSRPLSITVMPALPEEHIPAATDNSVSGSNGNSSRTFLVFAVMTIAAAAAVAFRKLVAARTASPTGHSARQASPAALRRAIHQALATACGPHTESLHYRQLEEEMERQGIDAGMRQRIVTLLETLDRQDFAPQSLHETDHSLAEQSELLIGELRSRYSRPSRSGPPFSARP</sequence>
<gene>
    <name evidence="1" type="ORF">ENN50_04215</name>
</gene>
<protein>
    <submittedName>
        <fullName evidence="1">Uncharacterized protein</fullName>
    </submittedName>
</protein>
<dbReference type="AlphaFoldDB" id="A0A831SQ50"/>
<evidence type="ECO:0000313" key="1">
    <source>
        <dbReference type="EMBL" id="HED30886.1"/>
    </source>
</evidence>
<name>A0A831SQ50_PROAE</name>
<proteinExistence type="predicted"/>
<feature type="non-terminal residue" evidence="1">
    <location>
        <position position="1"/>
    </location>
</feature>